<organism evidence="2 3">
    <name type="scientific">Penicillium canariense</name>
    <dbReference type="NCBI Taxonomy" id="189055"/>
    <lineage>
        <taxon>Eukaryota</taxon>
        <taxon>Fungi</taxon>
        <taxon>Dikarya</taxon>
        <taxon>Ascomycota</taxon>
        <taxon>Pezizomycotina</taxon>
        <taxon>Eurotiomycetes</taxon>
        <taxon>Eurotiomycetidae</taxon>
        <taxon>Eurotiales</taxon>
        <taxon>Aspergillaceae</taxon>
        <taxon>Penicillium</taxon>
    </lineage>
</organism>
<name>A0A9W9HKZ4_9EURO</name>
<reference evidence="2" key="2">
    <citation type="journal article" date="2023" name="IMA Fungus">
        <title>Comparative genomic study of the Penicillium genus elucidates a diverse pangenome and 15 lateral gene transfer events.</title>
        <authorList>
            <person name="Petersen C."/>
            <person name="Sorensen T."/>
            <person name="Nielsen M.R."/>
            <person name="Sondergaard T.E."/>
            <person name="Sorensen J.L."/>
            <person name="Fitzpatrick D.A."/>
            <person name="Frisvad J.C."/>
            <person name="Nielsen K.L."/>
        </authorList>
    </citation>
    <scope>NUCLEOTIDE SEQUENCE</scope>
    <source>
        <strain evidence="2">IBT 26290</strain>
    </source>
</reference>
<dbReference type="GeneID" id="81431904"/>
<dbReference type="EMBL" id="JAPQKN010000008">
    <property type="protein sequence ID" value="KAJ5151352.1"/>
    <property type="molecule type" value="Genomic_DNA"/>
</dbReference>
<comment type="caution">
    <text evidence="2">The sequence shown here is derived from an EMBL/GenBank/DDBJ whole genome shotgun (WGS) entry which is preliminary data.</text>
</comment>
<dbReference type="RefSeq" id="XP_056538685.1">
    <property type="nucleotide sequence ID" value="XM_056692728.1"/>
</dbReference>
<evidence type="ECO:0000313" key="3">
    <source>
        <dbReference type="Proteomes" id="UP001149163"/>
    </source>
</evidence>
<protein>
    <submittedName>
        <fullName evidence="2">Uncharacterized protein</fullName>
    </submittedName>
</protein>
<gene>
    <name evidence="2" type="ORF">N7482_010604</name>
</gene>
<dbReference type="Proteomes" id="UP001149163">
    <property type="component" value="Unassembled WGS sequence"/>
</dbReference>
<dbReference type="AlphaFoldDB" id="A0A9W9HKZ4"/>
<sequence>MPLTHQSRKDGWPNDNAPGLLTRDRSKHNNHATPMEDPDLIPWLYCPHPSVQSPEPLPLSSHENRGFQFVQKRLTHELIARQEVIPGLKGKFPKRKPVLTDLLRHPASSME</sequence>
<evidence type="ECO:0000256" key="1">
    <source>
        <dbReference type="SAM" id="MobiDB-lite"/>
    </source>
</evidence>
<feature type="region of interest" description="Disordered" evidence="1">
    <location>
        <begin position="1"/>
        <end position="38"/>
    </location>
</feature>
<evidence type="ECO:0000313" key="2">
    <source>
        <dbReference type="EMBL" id="KAJ5151352.1"/>
    </source>
</evidence>
<reference evidence="2" key="1">
    <citation type="submission" date="2022-11" db="EMBL/GenBank/DDBJ databases">
        <authorList>
            <person name="Petersen C."/>
        </authorList>
    </citation>
    <scope>NUCLEOTIDE SEQUENCE</scope>
    <source>
        <strain evidence="2">IBT 26290</strain>
    </source>
</reference>
<keyword evidence="3" id="KW-1185">Reference proteome</keyword>
<proteinExistence type="predicted"/>
<accession>A0A9W9HKZ4</accession>